<dbReference type="CDD" id="cd08060">
    <property type="entry name" value="MPN_UPF0172"/>
    <property type="match status" value="1"/>
</dbReference>
<protein>
    <recommendedName>
        <fullName evidence="3">MPN domain-containing protein</fullName>
    </recommendedName>
</protein>
<keyword evidence="2" id="KW-1185">Reference proteome</keyword>
<evidence type="ECO:0000313" key="1">
    <source>
        <dbReference type="EMBL" id="CAH2294430.1"/>
    </source>
</evidence>
<evidence type="ECO:0000313" key="2">
    <source>
        <dbReference type="Proteomes" id="UP001295444"/>
    </source>
</evidence>
<name>A0AAD1SAL6_PELCU</name>
<organism evidence="1 2">
    <name type="scientific">Pelobates cultripes</name>
    <name type="common">Western spadefoot toad</name>
    <dbReference type="NCBI Taxonomy" id="61616"/>
    <lineage>
        <taxon>Eukaryota</taxon>
        <taxon>Metazoa</taxon>
        <taxon>Chordata</taxon>
        <taxon>Craniata</taxon>
        <taxon>Vertebrata</taxon>
        <taxon>Euteleostomi</taxon>
        <taxon>Amphibia</taxon>
        <taxon>Batrachia</taxon>
        <taxon>Anura</taxon>
        <taxon>Pelobatoidea</taxon>
        <taxon>Pelobatidae</taxon>
        <taxon>Pelobates</taxon>
    </lineage>
</organism>
<accession>A0AAD1SAL6</accession>
<reference evidence="1" key="1">
    <citation type="submission" date="2022-03" db="EMBL/GenBank/DDBJ databases">
        <authorList>
            <person name="Alioto T."/>
            <person name="Alioto T."/>
            <person name="Gomez Garrido J."/>
        </authorList>
    </citation>
    <scope>NUCLEOTIDE SEQUENCE</scope>
</reference>
<dbReference type="Pfam" id="PF03665">
    <property type="entry name" value="UPF0172"/>
    <property type="match status" value="1"/>
</dbReference>
<dbReference type="Proteomes" id="UP001295444">
    <property type="component" value="Chromosome 05"/>
</dbReference>
<evidence type="ECO:0008006" key="3">
    <source>
        <dbReference type="Google" id="ProtNLM"/>
    </source>
</evidence>
<dbReference type="EMBL" id="OW240916">
    <property type="protein sequence ID" value="CAH2294430.1"/>
    <property type="molecule type" value="Genomic_DNA"/>
</dbReference>
<dbReference type="GO" id="GO:0072546">
    <property type="term" value="C:EMC complex"/>
    <property type="evidence" value="ECO:0007669"/>
    <property type="project" value="InterPro"/>
</dbReference>
<gene>
    <name evidence="1" type="ORF">PECUL_23A056665</name>
</gene>
<dbReference type="PANTHER" id="PTHR12941">
    <property type="entry name" value="ER MEMBRANE PROTEIN COMPLEX"/>
    <property type="match status" value="1"/>
</dbReference>
<dbReference type="PANTHER" id="PTHR12941:SF12">
    <property type="entry name" value="ER MEMBRANE PROTEIN COMPLEX SUBUNIT 9"/>
    <property type="match status" value="1"/>
</dbReference>
<proteinExistence type="predicted"/>
<sequence>MTNSGAMSEVELSTRVYVKMRLHAARYPHCTVSGVLVGCRGNGCLMLCDCVPICHLSPPLALSLEVALTQIDSWSNLQGMFIAGYYQANSGLKDISPTYTALRSASLITEYQEDAVLLMMNNEHLSLNTGVPPLTVLHQNSSKEWVPKEKTLVMWGHWEETQRITRQLLKAKAYRHLVDFDAHLDDIRADWTNQDLNVEIARLAAAANGSA</sequence>
<dbReference type="InterPro" id="IPR005366">
    <property type="entry name" value="EMC8/9"/>
</dbReference>
<dbReference type="AlphaFoldDB" id="A0AAD1SAL6"/>